<evidence type="ECO:0000313" key="3">
    <source>
        <dbReference type="Proteomes" id="UP001233999"/>
    </source>
</evidence>
<gene>
    <name evidence="2" type="ORF">L9F63_022325</name>
</gene>
<proteinExistence type="predicted"/>
<protein>
    <submittedName>
        <fullName evidence="2">Uncharacterized protein</fullName>
    </submittedName>
</protein>
<organism evidence="2 3">
    <name type="scientific">Diploptera punctata</name>
    <name type="common">Pacific beetle cockroach</name>
    <dbReference type="NCBI Taxonomy" id="6984"/>
    <lineage>
        <taxon>Eukaryota</taxon>
        <taxon>Metazoa</taxon>
        <taxon>Ecdysozoa</taxon>
        <taxon>Arthropoda</taxon>
        <taxon>Hexapoda</taxon>
        <taxon>Insecta</taxon>
        <taxon>Pterygota</taxon>
        <taxon>Neoptera</taxon>
        <taxon>Polyneoptera</taxon>
        <taxon>Dictyoptera</taxon>
        <taxon>Blattodea</taxon>
        <taxon>Blaberoidea</taxon>
        <taxon>Blaberidae</taxon>
        <taxon>Diplopterinae</taxon>
        <taxon>Diploptera</taxon>
    </lineage>
</organism>
<name>A0AAD7ZN04_DIPPU</name>
<feature type="region of interest" description="Disordered" evidence="1">
    <location>
        <begin position="248"/>
        <end position="312"/>
    </location>
</feature>
<evidence type="ECO:0000256" key="1">
    <source>
        <dbReference type="SAM" id="MobiDB-lite"/>
    </source>
</evidence>
<feature type="compositionally biased region" description="Polar residues" evidence="1">
    <location>
        <begin position="364"/>
        <end position="388"/>
    </location>
</feature>
<dbReference type="EMBL" id="JASPKZ010007615">
    <property type="protein sequence ID" value="KAJ9583336.1"/>
    <property type="molecule type" value="Genomic_DNA"/>
</dbReference>
<evidence type="ECO:0000313" key="2">
    <source>
        <dbReference type="EMBL" id="KAJ9583336.1"/>
    </source>
</evidence>
<keyword evidence="3" id="KW-1185">Reference proteome</keyword>
<sequence length="428" mass="47861">EEIGEVFDQWQNNRKPTPSIPIPRPKKTAPLPPPRNRNSNKERPKREDFTTWSDGLLAEFNNIIEQELSQLENNHDVTPDNCNNNKNMRLRITRSRSWENGAEVSTSPSLHHRALGLTRVLRRQRHVVEQSPGDAVLVSVGSLPDSELVQLTASDTDLASRNKNDVNLGARSDSTSALSRLMRKHVIKHRNNKVEDRKTIQHDGAPTYIVETVLPDAHVDTGTQTSPPLSRSSSFTWVSTSSLLLQPTMKKKKKMTMKTDPQLRHPLERDEPESGIGTASPPRSKQHTPVSSSNKVRRKETWERLRRRGSSGRPVYRVNEDVWVRRENVETQTRDDCCSLPRAVRPRCLPIKPQQPSPSEDRQSPSSASLKLSTTPITADLGNKSSSAPLLVKQVASPGAGGGKPEDNAKKRVSGLSLHFKGNFFSRG</sequence>
<feature type="compositionally biased region" description="Basic and acidic residues" evidence="1">
    <location>
        <begin position="39"/>
        <end position="48"/>
    </location>
</feature>
<reference evidence="2" key="1">
    <citation type="journal article" date="2023" name="IScience">
        <title>Live-bearing cockroach genome reveals convergent evolutionary mechanisms linked to viviparity in insects and beyond.</title>
        <authorList>
            <person name="Fouks B."/>
            <person name="Harrison M.C."/>
            <person name="Mikhailova A.A."/>
            <person name="Marchal E."/>
            <person name="English S."/>
            <person name="Carruthers M."/>
            <person name="Jennings E.C."/>
            <person name="Chiamaka E.L."/>
            <person name="Frigard R.A."/>
            <person name="Pippel M."/>
            <person name="Attardo G.M."/>
            <person name="Benoit J.B."/>
            <person name="Bornberg-Bauer E."/>
            <person name="Tobe S.S."/>
        </authorList>
    </citation>
    <scope>NUCLEOTIDE SEQUENCE</scope>
    <source>
        <strain evidence="2">Stay&amp;Tobe</strain>
    </source>
</reference>
<feature type="compositionally biased region" description="Polar residues" evidence="1">
    <location>
        <begin position="281"/>
        <end position="294"/>
    </location>
</feature>
<reference evidence="2" key="2">
    <citation type="submission" date="2023-05" db="EMBL/GenBank/DDBJ databases">
        <authorList>
            <person name="Fouks B."/>
        </authorList>
    </citation>
    <scope>NUCLEOTIDE SEQUENCE</scope>
    <source>
        <strain evidence="2">Stay&amp;Tobe</strain>
        <tissue evidence="2">Testes</tissue>
    </source>
</reference>
<feature type="non-terminal residue" evidence="2">
    <location>
        <position position="1"/>
    </location>
</feature>
<accession>A0AAD7ZN04</accession>
<feature type="region of interest" description="Disordered" evidence="1">
    <location>
        <begin position="348"/>
        <end position="414"/>
    </location>
</feature>
<dbReference type="Proteomes" id="UP001233999">
    <property type="component" value="Unassembled WGS sequence"/>
</dbReference>
<comment type="caution">
    <text evidence="2">The sequence shown here is derived from an EMBL/GenBank/DDBJ whole genome shotgun (WGS) entry which is preliminary data.</text>
</comment>
<dbReference type="AlphaFoldDB" id="A0AAD7ZN04"/>
<feature type="region of interest" description="Disordered" evidence="1">
    <location>
        <begin position="1"/>
        <end position="48"/>
    </location>
</feature>